<dbReference type="Proteomes" id="UP001634394">
    <property type="component" value="Unassembled WGS sequence"/>
</dbReference>
<name>A0ABD3XCR9_SINWO</name>
<keyword evidence="2" id="KW-1185">Reference proteome</keyword>
<comment type="caution">
    <text evidence="1">The sequence shown here is derived from an EMBL/GenBank/DDBJ whole genome shotgun (WGS) entry which is preliminary data.</text>
</comment>
<dbReference type="SUPFAM" id="SSF52540">
    <property type="entry name" value="P-loop containing nucleoside triphosphate hydrolases"/>
    <property type="match status" value="1"/>
</dbReference>
<gene>
    <name evidence="1" type="ORF">ACJMK2_029027</name>
</gene>
<dbReference type="Gene3D" id="3.40.50.300">
    <property type="entry name" value="P-loop containing nucleotide triphosphate hydrolases"/>
    <property type="match status" value="1"/>
</dbReference>
<accession>A0ABD3XCR9</accession>
<dbReference type="InterPro" id="IPR027417">
    <property type="entry name" value="P-loop_NTPase"/>
</dbReference>
<feature type="non-terminal residue" evidence="1">
    <location>
        <position position="93"/>
    </location>
</feature>
<feature type="non-terminal residue" evidence="1">
    <location>
        <position position="1"/>
    </location>
</feature>
<dbReference type="AlphaFoldDB" id="A0ABD3XCR9"/>
<evidence type="ECO:0000313" key="2">
    <source>
        <dbReference type="Proteomes" id="UP001634394"/>
    </source>
</evidence>
<protein>
    <submittedName>
        <fullName evidence="1">Uncharacterized protein</fullName>
    </submittedName>
</protein>
<reference evidence="1 2" key="1">
    <citation type="submission" date="2024-11" db="EMBL/GenBank/DDBJ databases">
        <title>Chromosome-level genome assembly of the freshwater bivalve Anodonta woodiana.</title>
        <authorList>
            <person name="Chen X."/>
        </authorList>
    </citation>
    <scope>NUCLEOTIDE SEQUENCE [LARGE SCALE GENOMIC DNA]</scope>
    <source>
        <strain evidence="1">MN2024</strain>
        <tissue evidence="1">Gills</tissue>
    </source>
</reference>
<proteinExistence type="predicted"/>
<dbReference type="EMBL" id="JBJQND010000003">
    <property type="protein sequence ID" value="KAL3882715.1"/>
    <property type="molecule type" value="Genomic_DNA"/>
</dbReference>
<organism evidence="1 2">
    <name type="scientific">Sinanodonta woodiana</name>
    <name type="common">Chinese pond mussel</name>
    <name type="synonym">Anodonta woodiana</name>
    <dbReference type="NCBI Taxonomy" id="1069815"/>
    <lineage>
        <taxon>Eukaryota</taxon>
        <taxon>Metazoa</taxon>
        <taxon>Spiralia</taxon>
        <taxon>Lophotrochozoa</taxon>
        <taxon>Mollusca</taxon>
        <taxon>Bivalvia</taxon>
        <taxon>Autobranchia</taxon>
        <taxon>Heteroconchia</taxon>
        <taxon>Palaeoheterodonta</taxon>
        <taxon>Unionida</taxon>
        <taxon>Unionoidea</taxon>
        <taxon>Unionidae</taxon>
        <taxon>Unioninae</taxon>
        <taxon>Sinanodonta</taxon>
    </lineage>
</organism>
<evidence type="ECO:0000313" key="1">
    <source>
        <dbReference type="EMBL" id="KAL3882715.1"/>
    </source>
</evidence>
<sequence length="93" mass="10744">AHTAILTLCTCRNMQWHYSLPLNLILQQKIQKLKDRVLYLKTSIDFEQTSHISRCIGPPEDILYHAATLGTISKKYDITYLVVDEAHCILEWG</sequence>